<dbReference type="SUPFAM" id="SSF56672">
    <property type="entry name" value="DNA/RNA polymerases"/>
    <property type="match status" value="1"/>
</dbReference>
<evidence type="ECO:0000256" key="2">
    <source>
        <dbReference type="ARBA" id="ARBA00022695"/>
    </source>
</evidence>
<keyword evidence="2" id="KW-0548">Nucleotidyltransferase</keyword>
<dbReference type="CDD" id="cd09274">
    <property type="entry name" value="RNase_HI_RT_Ty3"/>
    <property type="match status" value="1"/>
</dbReference>
<dbReference type="Pfam" id="PF17917">
    <property type="entry name" value="RT_RNaseH"/>
    <property type="match status" value="1"/>
</dbReference>
<evidence type="ECO:0000259" key="7">
    <source>
        <dbReference type="Pfam" id="PF17917"/>
    </source>
</evidence>
<dbReference type="InterPro" id="IPR041373">
    <property type="entry name" value="RT_RNaseH"/>
</dbReference>
<evidence type="ECO:0000313" key="8">
    <source>
        <dbReference type="EMBL" id="GKT31931.1"/>
    </source>
</evidence>
<keyword evidence="1" id="KW-0808">Transferase</keyword>
<evidence type="ECO:0000256" key="5">
    <source>
        <dbReference type="ARBA" id="ARBA00022801"/>
    </source>
</evidence>
<evidence type="ECO:0000313" key="9">
    <source>
        <dbReference type="Proteomes" id="UP001057375"/>
    </source>
</evidence>
<evidence type="ECO:0000256" key="3">
    <source>
        <dbReference type="ARBA" id="ARBA00022722"/>
    </source>
</evidence>
<comment type="caution">
    <text evidence="8">The sequence shown here is derived from an EMBL/GenBank/DDBJ whole genome shotgun (WGS) entry which is preliminary data.</text>
</comment>
<protein>
    <recommendedName>
        <fullName evidence="7">Reverse transcriptase RNase H-like domain-containing protein</fullName>
    </recommendedName>
</protein>
<dbReference type="EMBL" id="BQXS01002310">
    <property type="protein sequence ID" value="GKT31931.1"/>
    <property type="molecule type" value="Genomic_DNA"/>
</dbReference>
<sequence>DKTVIGAKEVEFLGFMISGEGIRRSPKKLAAIKKFKKLKSVSDVRSFLGTANYLKKFIPNYAEKVKPLTAMTGKHAVFQWNSEAKKAMDTVIKDLESGLCLEFPRADAELHLYTDASLCGIGGMLVQFDKSNTERENPGVIEFMSKTLSAQEQRQTTTERDALAVFYCICKCEFHLRGRKFVVHTDHKNLKWIQNTKSAKVERWRTYLSDFDFELEYVPGKKNIVADTLSRIGHREVKVKTGEVVKEQSNSEVDADVLEWRPAHVEARAAPLE</sequence>
<organism evidence="8 9">
    <name type="scientific">Aduncisulcus paluster</name>
    <dbReference type="NCBI Taxonomy" id="2918883"/>
    <lineage>
        <taxon>Eukaryota</taxon>
        <taxon>Metamonada</taxon>
        <taxon>Carpediemonas-like organisms</taxon>
        <taxon>Aduncisulcus</taxon>
    </lineage>
</organism>
<dbReference type="InterPro" id="IPR050951">
    <property type="entry name" value="Retrovirus_Pol_polyprotein"/>
</dbReference>
<dbReference type="InterPro" id="IPR043502">
    <property type="entry name" value="DNA/RNA_pol_sf"/>
</dbReference>
<keyword evidence="9" id="KW-1185">Reference proteome</keyword>
<evidence type="ECO:0000256" key="6">
    <source>
        <dbReference type="ARBA" id="ARBA00022918"/>
    </source>
</evidence>
<proteinExistence type="predicted"/>
<keyword evidence="5" id="KW-0378">Hydrolase</keyword>
<evidence type="ECO:0000256" key="1">
    <source>
        <dbReference type="ARBA" id="ARBA00022679"/>
    </source>
</evidence>
<dbReference type="InterPro" id="IPR043128">
    <property type="entry name" value="Rev_trsase/Diguanyl_cyclase"/>
</dbReference>
<gene>
    <name evidence="8" type="ORF">ADUPG1_002136</name>
</gene>
<keyword evidence="3" id="KW-0540">Nuclease</keyword>
<dbReference type="Proteomes" id="UP001057375">
    <property type="component" value="Unassembled WGS sequence"/>
</dbReference>
<feature type="non-terminal residue" evidence="8">
    <location>
        <position position="1"/>
    </location>
</feature>
<reference evidence="8" key="1">
    <citation type="submission" date="2022-03" db="EMBL/GenBank/DDBJ databases">
        <title>Draft genome sequence of Aduncisulcus paluster, a free-living microaerophilic Fornicata.</title>
        <authorList>
            <person name="Yuyama I."/>
            <person name="Kume K."/>
            <person name="Tamura T."/>
            <person name="Inagaki Y."/>
            <person name="Hashimoto T."/>
        </authorList>
    </citation>
    <scope>NUCLEOTIDE SEQUENCE</scope>
    <source>
        <strain evidence="8">NY0171</strain>
    </source>
</reference>
<feature type="domain" description="Reverse transcriptase RNase H-like" evidence="7">
    <location>
        <begin position="107"/>
        <end position="211"/>
    </location>
</feature>
<dbReference type="Gene3D" id="3.30.70.270">
    <property type="match status" value="1"/>
</dbReference>
<name>A0ABQ5KHF1_9EUKA</name>
<feature type="non-terminal residue" evidence="8">
    <location>
        <position position="273"/>
    </location>
</feature>
<accession>A0ABQ5KHF1</accession>
<keyword evidence="6" id="KW-0695">RNA-directed DNA polymerase</keyword>
<evidence type="ECO:0000256" key="4">
    <source>
        <dbReference type="ARBA" id="ARBA00022759"/>
    </source>
</evidence>
<dbReference type="PANTHER" id="PTHR37984">
    <property type="entry name" value="PROTEIN CBG26694"/>
    <property type="match status" value="1"/>
</dbReference>
<keyword evidence="4" id="KW-0255">Endonuclease</keyword>
<dbReference type="PANTHER" id="PTHR37984:SF5">
    <property type="entry name" value="PROTEIN NYNRIN-LIKE"/>
    <property type="match status" value="1"/>
</dbReference>